<evidence type="ECO:0000256" key="1">
    <source>
        <dbReference type="ARBA" id="ARBA00010393"/>
    </source>
</evidence>
<feature type="domain" description="PIN" evidence="5">
    <location>
        <begin position="4"/>
        <end position="136"/>
    </location>
</feature>
<dbReference type="Gene3D" id="3.40.50.1010">
    <property type="entry name" value="5'-nuclease"/>
    <property type="match status" value="1"/>
</dbReference>
<evidence type="ECO:0000256" key="2">
    <source>
        <dbReference type="ARBA" id="ARBA00022741"/>
    </source>
</evidence>
<dbReference type="InterPro" id="IPR051451">
    <property type="entry name" value="PhoH2-like"/>
</dbReference>
<dbReference type="Pfam" id="PF13638">
    <property type="entry name" value="PIN_4"/>
    <property type="match status" value="1"/>
</dbReference>
<dbReference type="SMART" id="SM00670">
    <property type="entry name" value="PINc"/>
    <property type="match status" value="1"/>
</dbReference>
<organism evidence="6 7">
    <name type="scientific">Helicobacter valdiviensis</name>
    <dbReference type="NCBI Taxonomy" id="1458358"/>
    <lineage>
        <taxon>Bacteria</taxon>
        <taxon>Pseudomonadati</taxon>
        <taxon>Campylobacterota</taxon>
        <taxon>Epsilonproteobacteria</taxon>
        <taxon>Campylobacterales</taxon>
        <taxon>Helicobacteraceae</taxon>
        <taxon>Helicobacter</taxon>
    </lineage>
</organism>
<dbReference type="InterPro" id="IPR003714">
    <property type="entry name" value="PhoH"/>
</dbReference>
<gene>
    <name evidence="6" type="ORF">B6S12_00220</name>
</gene>
<name>A0A2W6NJP4_9HELI</name>
<dbReference type="OrthoDB" id="9766527at2"/>
<reference evidence="6 7" key="1">
    <citation type="submission" date="2017-03" db="EMBL/GenBank/DDBJ databases">
        <title>Genomic and clinical evidence uncovers the enterohepatic species Helicobacter valdiviensis as a potential human intestinal pathogen.</title>
        <authorList>
            <person name="Fresia P."/>
            <person name="Jara R."/>
            <person name="Sierra R."/>
            <person name="Ferres I."/>
            <person name="Greif G."/>
            <person name="Iraola G."/>
            <person name="Collado L."/>
        </authorList>
    </citation>
    <scope>NUCLEOTIDE SEQUENCE [LARGE SCALE GENOMIC DNA]</scope>
    <source>
        <strain evidence="6 7">WBE14</strain>
    </source>
</reference>
<dbReference type="PANTHER" id="PTHR30473:SF2">
    <property type="entry name" value="PIN DOMAIN-CONTAINING PROTEIN"/>
    <property type="match status" value="1"/>
</dbReference>
<comment type="caution">
    <text evidence="6">The sequence shown here is derived from an EMBL/GenBank/DDBJ whole genome shotgun (WGS) entry which is preliminary data.</text>
</comment>
<sequence>MMTKRYLIDTSIILDDVENLYFLYQNGENHIFISDITLHELDSKKTLENERGYFAREFFRNVLDEMSLPSIFAPKQRDTLQQIFLEYNHCKIPLHIIHRTHYKTQSLDYGLNDARIFEIAKDYDCILLTNDIALKVYAISNNLPSQSLMRDKIENPQKIEFLSSFSAHQNSILEDLHNNDDFKALSNWSLLEITELDNTESSLYLTGKKHYGIKIDNTLELINFDEKIKEDKLYINPINLEQKFFYTLLTHPKNKITICSGATGSGKTLIALQAGLHLLKKGAVSGIIYLRNTITANDKEAELGFRKGDENQKLNYFMYPLFSAINFMITKMQKESLAKRIEYKGDANSIESKEATEYFIQKHNIEVMDIAHARGVSISKKFVIFDEVQNAPNSIVKLIGTRMAEDSRIVFLGDCTQIDHPYLSKFRNGLATLLKKAKTDDFLAGIALKQTIRSDIAGWFEENF</sequence>
<dbReference type="InterPro" id="IPR002716">
    <property type="entry name" value="PIN_dom"/>
</dbReference>
<dbReference type="InterPro" id="IPR029060">
    <property type="entry name" value="PIN-like_dom_sf"/>
</dbReference>
<keyword evidence="3" id="KW-0067">ATP-binding</keyword>
<evidence type="ECO:0000256" key="4">
    <source>
        <dbReference type="ARBA" id="ARBA00046345"/>
    </source>
</evidence>
<dbReference type="Pfam" id="PF02562">
    <property type="entry name" value="PhoH"/>
    <property type="match status" value="1"/>
</dbReference>
<dbReference type="GO" id="GO:0005524">
    <property type="term" value="F:ATP binding"/>
    <property type="evidence" value="ECO:0007669"/>
    <property type="project" value="UniProtKB-KW"/>
</dbReference>
<protein>
    <submittedName>
        <fullName evidence="6">Phosphate starvation-inducible protein PhoH</fullName>
    </submittedName>
</protein>
<dbReference type="Gene3D" id="3.40.50.300">
    <property type="entry name" value="P-loop containing nucleotide triphosphate hydrolases"/>
    <property type="match status" value="1"/>
</dbReference>
<dbReference type="Proteomes" id="UP000249746">
    <property type="component" value="Unassembled WGS sequence"/>
</dbReference>
<dbReference type="EMBL" id="NBIU01000001">
    <property type="protein sequence ID" value="PZT49170.1"/>
    <property type="molecule type" value="Genomic_DNA"/>
</dbReference>
<comment type="similarity">
    <text evidence="4">In the N-terminal section; belongs to the PINc/VapC protein family.</text>
</comment>
<keyword evidence="7" id="KW-1185">Reference proteome</keyword>
<dbReference type="AlphaFoldDB" id="A0A2W6NJP4"/>
<dbReference type="SUPFAM" id="SSF52540">
    <property type="entry name" value="P-loop containing nucleoside triphosphate hydrolases"/>
    <property type="match status" value="1"/>
</dbReference>
<dbReference type="GO" id="GO:0005829">
    <property type="term" value="C:cytosol"/>
    <property type="evidence" value="ECO:0007669"/>
    <property type="project" value="TreeGrafter"/>
</dbReference>
<proteinExistence type="inferred from homology"/>
<accession>A0A2W6NJP4</accession>
<keyword evidence="2" id="KW-0547">Nucleotide-binding</keyword>
<evidence type="ECO:0000313" key="6">
    <source>
        <dbReference type="EMBL" id="PZT49170.1"/>
    </source>
</evidence>
<comment type="similarity">
    <text evidence="1">Belongs to the PhoH family.</text>
</comment>
<evidence type="ECO:0000256" key="3">
    <source>
        <dbReference type="ARBA" id="ARBA00022840"/>
    </source>
</evidence>
<dbReference type="PANTHER" id="PTHR30473">
    <property type="entry name" value="PROTEIN PHOH"/>
    <property type="match status" value="1"/>
</dbReference>
<dbReference type="SUPFAM" id="SSF88723">
    <property type="entry name" value="PIN domain-like"/>
    <property type="match status" value="1"/>
</dbReference>
<dbReference type="InterPro" id="IPR027417">
    <property type="entry name" value="P-loop_NTPase"/>
</dbReference>
<evidence type="ECO:0000259" key="5">
    <source>
        <dbReference type="SMART" id="SM00670"/>
    </source>
</evidence>
<evidence type="ECO:0000313" key="7">
    <source>
        <dbReference type="Proteomes" id="UP000249746"/>
    </source>
</evidence>